<keyword evidence="3 5" id="KW-0285">Flavoprotein</keyword>
<keyword evidence="9" id="KW-1185">Reference proteome</keyword>
<evidence type="ECO:0000259" key="7">
    <source>
        <dbReference type="PROSITE" id="PS00624"/>
    </source>
</evidence>
<keyword evidence="4 5" id="KW-0274">FAD</keyword>
<dbReference type="SUPFAM" id="SSF51905">
    <property type="entry name" value="FAD/NAD(P)-binding domain"/>
    <property type="match status" value="1"/>
</dbReference>
<dbReference type="SUPFAM" id="SSF54373">
    <property type="entry name" value="FAD-linked reductases, C-terminal domain"/>
    <property type="match status" value="1"/>
</dbReference>
<dbReference type="InterPro" id="IPR012132">
    <property type="entry name" value="GMC_OxRdtase"/>
</dbReference>
<name>A0ABW6PTM3_9NOCA</name>
<comment type="caution">
    <text evidence="8">The sequence shown here is derived from an EMBL/GenBank/DDBJ whole genome shotgun (WGS) entry which is preliminary data.</text>
</comment>
<evidence type="ECO:0000259" key="6">
    <source>
        <dbReference type="PROSITE" id="PS00623"/>
    </source>
</evidence>
<dbReference type="InterPro" id="IPR036188">
    <property type="entry name" value="FAD/NAD-bd_sf"/>
</dbReference>
<proteinExistence type="inferred from homology"/>
<reference evidence="8 9" key="1">
    <citation type="submission" date="2024-10" db="EMBL/GenBank/DDBJ databases">
        <title>The Natural Products Discovery Center: Release of the First 8490 Sequenced Strains for Exploring Actinobacteria Biosynthetic Diversity.</title>
        <authorList>
            <person name="Kalkreuter E."/>
            <person name="Kautsar S.A."/>
            <person name="Yang D."/>
            <person name="Bader C.D."/>
            <person name="Teijaro C.N."/>
            <person name="Fluegel L."/>
            <person name="Davis C.M."/>
            <person name="Simpson J.R."/>
            <person name="Lauterbach L."/>
            <person name="Steele A.D."/>
            <person name="Gui C."/>
            <person name="Meng S."/>
            <person name="Li G."/>
            <person name="Viehrig K."/>
            <person name="Ye F."/>
            <person name="Su P."/>
            <person name="Kiefer A.F."/>
            <person name="Nichols A."/>
            <person name="Cepeda A.J."/>
            <person name="Yan W."/>
            <person name="Fan B."/>
            <person name="Jiang Y."/>
            <person name="Adhikari A."/>
            <person name="Zheng C.-J."/>
            <person name="Schuster L."/>
            <person name="Cowan T.M."/>
            <person name="Smanski M.J."/>
            <person name="Chevrette M.G."/>
            <person name="De Carvalho L.P.S."/>
            <person name="Shen B."/>
        </authorList>
    </citation>
    <scope>NUCLEOTIDE SEQUENCE [LARGE SCALE GENOMIC DNA]</scope>
    <source>
        <strain evidence="8 9">NPDC004045</strain>
    </source>
</reference>
<dbReference type="PIRSF" id="PIRSF000137">
    <property type="entry name" value="Alcohol_oxidase"/>
    <property type="match status" value="1"/>
</dbReference>
<evidence type="ECO:0000256" key="4">
    <source>
        <dbReference type="ARBA" id="ARBA00022827"/>
    </source>
</evidence>
<protein>
    <submittedName>
        <fullName evidence="8">GMC family oxidoreductase</fullName>
    </submittedName>
</protein>
<accession>A0ABW6PTM3</accession>
<dbReference type="InterPro" id="IPR007867">
    <property type="entry name" value="GMC_OxRtase_C"/>
</dbReference>
<dbReference type="Pfam" id="PF05199">
    <property type="entry name" value="GMC_oxred_C"/>
    <property type="match status" value="1"/>
</dbReference>
<dbReference type="Proteomes" id="UP001601444">
    <property type="component" value="Unassembled WGS sequence"/>
</dbReference>
<dbReference type="Gene3D" id="3.50.50.60">
    <property type="entry name" value="FAD/NAD(P)-binding domain"/>
    <property type="match status" value="1"/>
</dbReference>
<evidence type="ECO:0000256" key="3">
    <source>
        <dbReference type="ARBA" id="ARBA00022630"/>
    </source>
</evidence>
<sequence>MTSAPIPTTTADYVVVGTGSAGAVVAARLSERSRDSVVALEAGPADTSSFAHIPAAFSKLFQTENDWAYLTTPQAGLGGRKIFYPRGKLLGGSSSMNAMMWVRGYAADYDEWGRLAGPGWSWADVVEYFTRIESVEGATDPAHGRGGPLRISRQRSPRSWTSDFLTAAEHAGFKQEAANPAQPEGFTRTMVTQRRGARCSTADAYLKPARKRANLTVVTGAHVTRVLFEGSRAVGVEYRGAAGTHVVRARKEVVLSGGAINTPQLLMLSGIGDQERLRAHGIAVRHHLPEVGRNLADHLVCLLGYAADSDTLFDAEKPAQLANYLLRRRGMLTSNVGEAYGFVRSRPDLELPDLEIIFGPAPFYDEGIGVAPGHGVGLGPILVRPRSRGAVTLSSADPLAKAIVDPNYLSDAEGADRAAMLEGLRIAHRIASAEPLGSRLGGFLQPKKARPTVEETLEEALTWHAHTLYHPVGTCRMGNDPASVVTPDLRVRGVDGLRIADASVMPSIIRGHTHAPTVVIGEKAADAILAARR</sequence>
<dbReference type="Pfam" id="PF00732">
    <property type="entry name" value="GMC_oxred_N"/>
    <property type="match status" value="1"/>
</dbReference>
<dbReference type="RefSeq" id="WP_387702218.1">
    <property type="nucleotide sequence ID" value="NZ_JBIAMX010000016.1"/>
</dbReference>
<dbReference type="PANTHER" id="PTHR11552">
    <property type="entry name" value="GLUCOSE-METHANOL-CHOLINE GMC OXIDOREDUCTASE"/>
    <property type="match status" value="1"/>
</dbReference>
<dbReference type="PROSITE" id="PS00623">
    <property type="entry name" value="GMC_OXRED_1"/>
    <property type="match status" value="1"/>
</dbReference>
<comment type="similarity">
    <text evidence="2 5">Belongs to the GMC oxidoreductase family.</text>
</comment>
<gene>
    <name evidence="8" type="ORF">ACFYTF_23370</name>
</gene>
<dbReference type="InterPro" id="IPR000172">
    <property type="entry name" value="GMC_OxRdtase_N"/>
</dbReference>
<dbReference type="PROSITE" id="PS00624">
    <property type="entry name" value="GMC_OXRED_2"/>
    <property type="match status" value="1"/>
</dbReference>
<evidence type="ECO:0000256" key="5">
    <source>
        <dbReference type="RuleBase" id="RU003968"/>
    </source>
</evidence>
<dbReference type="PANTHER" id="PTHR11552:SF147">
    <property type="entry name" value="CHOLINE DEHYDROGENASE, MITOCHONDRIAL"/>
    <property type="match status" value="1"/>
</dbReference>
<evidence type="ECO:0000256" key="1">
    <source>
        <dbReference type="ARBA" id="ARBA00001974"/>
    </source>
</evidence>
<comment type="cofactor">
    <cofactor evidence="1">
        <name>FAD</name>
        <dbReference type="ChEBI" id="CHEBI:57692"/>
    </cofactor>
</comment>
<dbReference type="EMBL" id="JBIAMX010000016">
    <property type="protein sequence ID" value="MFF0545782.1"/>
    <property type="molecule type" value="Genomic_DNA"/>
</dbReference>
<feature type="domain" description="Glucose-methanol-choline oxidoreductase N-terminal" evidence="6">
    <location>
        <begin position="87"/>
        <end position="110"/>
    </location>
</feature>
<evidence type="ECO:0000313" key="8">
    <source>
        <dbReference type="EMBL" id="MFF0545782.1"/>
    </source>
</evidence>
<evidence type="ECO:0000313" key="9">
    <source>
        <dbReference type="Proteomes" id="UP001601444"/>
    </source>
</evidence>
<feature type="domain" description="Glucose-methanol-choline oxidoreductase N-terminal" evidence="7">
    <location>
        <begin position="258"/>
        <end position="272"/>
    </location>
</feature>
<dbReference type="Gene3D" id="3.30.560.10">
    <property type="entry name" value="Glucose Oxidase, domain 3"/>
    <property type="match status" value="1"/>
</dbReference>
<organism evidence="8 9">
    <name type="scientific">Nocardia thailandica</name>
    <dbReference type="NCBI Taxonomy" id="257275"/>
    <lineage>
        <taxon>Bacteria</taxon>
        <taxon>Bacillati</taxon>
        <taxon>Actinomycetota</taxon>
        <taxon>Actinomycetes</taxon>
        <taxon>Mycobacteriales</taxon>
        <taxon>Nocardiaceae</taxon>
        <taxon>Nocardia</taxon>
    </lineage>
</organism>
<evidence type="ECO:0000256" key="2">
    <source>
        <dbReference type="ARBA" id="ARBA00010790"/>
    </source>
</evidence>